<keyword evidence="7 10" id="KW-0067">ATP-binding</keyword>
<evidence type="ECO:0000259" key="14">
    <source>
        <dbReference type="Pfam" id="PF02772"/>
    </source>
</evidence>
<dbReference type="PIRSF" id="PIRSF000497">
    <property type="entry name" value="MAT"/>
    <property type="match status" value="1"/>
</dbReference>
<evidence type="ECO:0000313" key="16">
    <source>
        <dbReference type="EMBL" id="PLC49399.1"/>
    </source>
</evidence>
<comment type="similarity">
    <text evidence="2 10 12">Belongs to the AdoMet synthase family.</text>
</comment>
<comment type="subunit">
    <text evidence="10">Homotetramer; dimer of dimers.</text>
</comment>
<protein>
    <recommendedName>
        <fullName evidence="10">S-adenosylmethionine synthase</fullName>
        <shortName evidence="10">AdoMet synthase</shortName>
        <ecNumber evidence="10">2.5.1.6</ecNumber>
    </recommendedName>
    <alternativeName>
        <fullName evidence="10">MAT</fullName>
    </alternativeName>
    <alternativeName>
        <fullName evidence="10">Methionine adenosyltransferase</fullName>
    </alternativeName>
</protein>
<keyword evidence="3 10" id="KW-0554">One-carbon metabolism</keyword>
<evidence type="ECO:0000256" key="9">
    <source>
        <dbReference type="ARBA" id="ARBA00022958"/>
    </source>
</evidence>
<evidence type="ECO:0000256" key="1">
    <source>
        <dbReference type="ARBA" id="ARBA00005224"/>
    </source>
</evidence>
<dbReference type="GO" id="GO:0004478">
    <property type="term" value="F:methionine adenosyltransferase activity"/>
    <property type="evidence" value="ECO:0007669"/>
    <property type="project" value="UniProtKB-UniRule"/>
</dbReference>
<feature type="domain" description="S-adenosylmethionine synthetase central" evidence="14">
    <location>
        <begin position="119"/>
        <end position="235"/>
    </location>
</feature>
<feature type="domain" description="S-adenosylmethionine synthetase N-terminal" evidence="13">
    <location>
        <begin position="6"/>
        <end position="103"/>
    </location>
</feature>
<keyword evidence="9 10" id="KW-0630">Potassium</keyword>
<dbReference type="PROSITE" id="PS00376">
    <property type="entry name" value="ADOMET_SYNTHASE_1"/>
    <property type="match status" value="1"/>
</dbReference>
<dbReference type="InterPro" id="IPR022630">
    <property type="entry name" value="S-AdoMet_synt_C"/>
</dbReference>
<keyword evidence="8 10" id="KW-0460">Magnesium</keyword>
<feature type="binding site" description="in other chain" evidence="10">
    <location>
        <position position="17"/>
    </location>
    <ligand>
        <name>ATP</name>
        <dbReference type="ChEBI" id="CHEBI:30616"/>
        <note>ligand shared between two neighboring subunits</note>
    </ligand>
</feature>
<comment type="pathway">
    <text evidence="1 10">Amino-acid biosynthesis; S-adenosyl-L-methionine biosynthesis; S-adenosyl-L-methionine from L-methionine: step 1/1.</text>
</comment>
<evidence type="ECO:0000256" key="4">
    <source>
        <dbReference type="ARBA" id="ARBA00022679"/>
    </source>
</evidence>
<dbReference type="InterPro" id="IPR022631">
    <property type="entry name" value="ADOMET_SYNTHASE_CS"/>
</dbReference>
<dbReference type="SUPFAM" id="SSF55973">
    <property type="entry name" value="S-adenosylmethionine synthetase"/>
    <property type="match status" value="3"/>
</dbReference>
<dbReference type="GO" id="GO:0000287">
    <property type="term" value="F:magnesium ion binding"/>
    <property type="evidence" value="ECO:0007669"/>
    <property type="project" value="UniProtKB-UniRule"/>
</dbReference>
<dbReference type="PANTHER" id="PTHR11964">
    <property type="entry name" value="S-ADENOSYLMETHIONINE SYNTHETASE"/>
    <property type="match status" value="1"/>
</dbReference>
<gene>
    <name evidence="10" type="primary">metK</name>
    <name evidence="16" type="ORF">CR159_13550</name>
</gene>
<feature type="binding site" evidence="10">
    <location>
        <position position="266"/>
    </location>
    <ligand>
        <name>ATP</name>
        <dbReference type="ChEBI" id="CHEBI:30616"/>
        <note>ligand shared between two neighboring subunits</note>
    </ligand>
</feature>
<feature type="binding site" evidence="10">
    <location>
        <position position="243"/>
    </location>
    <ligand>
        <name>ATP</name>
        <dbReference type="ChEBI" id="CHEBI:30616"/>
        <note>ligand shared between two neighboring subunits</note>
    </ligand>
</feature>
<dbReference type="FunFam" id="3.30.300.10:FF:000004">
    <property type="entry name" value="S-adenosylmethionine synthase"/>
    <property type="match status" value="1"/>
</dbReference>
<feature type="binding site" evidence="10">
    <location>
        <position position="270"/>
    </location>
    <ligand>
        <name>ATP</name>
        <dbReference type="ChEBI" id="CHEBI:30616"/>
        <note>ligand shared between two neighboring subunits</note>
    </ligand>
</feature>
<dbReference type="AlphaFoldDB" id="A0A2N4U302"/>
<keyword evidence="17" id="KW-1185">Reference proteome</keyword>
<evidence type="ECO:0000313" key="17">
    <source>
        <dbReference type="Proteomes" id="UP000234190"/>
    </source>
</evidence>
<keyword evidence="6 10" id="KW-0547">Nucleotide-binding</keyword>
<dbReference type="RefSeq" id="WP_102074567.1">
    <property type="nucleotide sequence ID" value="NZ_PDNW01000011.1"/>
</dbReference>
<evidence type="ECO:0000256" key="7">
    <source>
        <dbReference type="ARBA" id="ARBA00022840"/>
    </source>
</evidence>
<sequence length="387" mass="42081">MANNDFLFTSESVSEGHPDKVADQISDSILDAILTQDPTARVAAETLCNTGLVVLAGEITTTANVDYIQIARDTIQRIGYDNTEYGIDYKGCAVLVAYDKQSPDIAQGVDRTEEEILNQGAGDQGLMFGYACDETPDLMPAPIWYAHRLVQRQSELRKDGRLPWLRPDAKSQVTFRYVDGKPAEVDTVVLSTQHAPDISQSDIRDAVIEHIIKPSFPDGLLTPQTRFMINPTGVFVIGGPQGDCGLTGRKIIVDTYGGACPHGGGAFSGKDPSKVDRSAAYAARYVAKNIVAAGLARQCQVQVSYAIGVAEPINITVYTEGTGVIPDDQIARLVRENFDLRPKGIINMLDLLRPIYAKTAAYGHFGRSEPEFSWEASDKVQVLKKAA</sequence>
<dbReference type="PROSITE" id="PS00377">
    <property type="entry name" value="ADOMET_SYNTHASE_2"/>
    <property type="match status" value="1"/>
</dbReference>
<name>A0A2N4U302_9BURK</name>
<keyword evidence="5 10" id="KW-0479">Metal-binding</keyword>
<dbReference type="OrthoDB" id="9801686at2"/>
<dbReference type="EMBL" id="PDNW01000011">
    <property type="protein sequence ID" value="PLC49399.1"/>
    <property type="molecule type" value="Genomic_DNA"/>
</dbReference>
<dbReference type="NCBIfam" id="TIGR01034">
    <property type="entry name" value="metK"/>
    <property type="match status" value="1"/>
</dbReference>
<dbReference type="InterPro" id="IPR002133">
    <property type="entry name" value="S-AdoMet_synthetase"/>
</dbReference>
<feature type="binding site" evidence="10">
    <location>
        <position position="243"/>
    </location>
    <ligand>
        <name>L-methionine</name>
        <dbReference type="ChEBI" id="CHEBI:57844"/>
        <note>ligand shared between two neighboring subunits</note>
    </ligand>
</feature>
<accession>A0A2N4U302</accession>
<dbReference type="Proteomes" id="UP000234190">
    <property type="component" value="Unassembled WGS sequence"/>
</dbReference>
<feature type="binding site" description="in other chain" evidence="10">
    <location>
        <position position="58"/>
    </location>
    <ligand>
        <name>L-methionine</name>
        <dbReference type="ChEBI" id="CHEBI:57844"/>
        <note>ligand shared between two neighboring subunits</note>
    </ligand>
</feature>
<feature type="binding site" description="in other chain" evidence="10">
    <location>
        <begin position="249"/>
        <end position="250"/>
    </location>
    <ligand>
        <name>ATP</name>
        <dbReference type="ChEBI" id="CHEBI:30616"/>
        <note>ligand shared between two neighboring subunits</note>
    </ligand>
</feature>
<comment type="subcellular location">
    <subcellularLocation>
        <location evidence="10 11">Cytoplasm</location>
    </subcellularLocation>
</comment>
<feature type="binding site" description="in other chain" evidence="10">
    <location>
        <begin position="168"/>
        <end position="170"/>
    </location>
    <ligand>
        <name>ATP</name>
        <dbReference type="ChEBI" id="CHEBI:30616"/>
        <note>ligand shared between two neighboring subunits</note>
    </ligand>
</feature>
<feature type="binding site" description="in other chain" evidence="10">
    <location>
        <position position="101"/>
    </location>
    <ligand>
        <name>L-methionine</name>
        <dbReference type="ChEBI" id="CHEBI:57844"/>
        <note>ligand shared between two neighboring subunits</note>
    </ligand>
</feature>
<evidence type="ECO:0000256" key="12">
    <source>
        <dbReference type="RuleBase" id="RU004462"/>
    </source>
</evidence>
<feature type="binding site" description="in other chain" evidence="10">
    <location>
        <position position="274"/>
    </location>
    <ligand>
        <name>L-methionine</name>
        <dbReference type="ChEBI" id="CHEBI:57844"/>
        <note>ligand shared between two neighboring subunits</note>
    </ligand>
</feature>
<dbReference type="InterPro" id="IPR022629">
    <property type="entry name" value="S-AdoMet_synt_central"/>
</dbReference>
<dbReference type="Pfam" id="PF02772">
    <property type="entry name" value="S-AdoMet_synt_M"/>
    <property type="match status" value="1"/>
</dbReference>
<dbReference type="InterPro" id="IPR022628">
    <property type="entry name" value="S-AdoMet_synt_N"/>
</dbReference>
<dbReference type="GO" id="GO:0005524">
    <property type="term" value="F:ATP binding"/>
    <property type="evidence" value="ECO:0007669"/>
    <property type="project" value="UniProtKB-UniRule"/>
</dbReference>
<dbReference type="FunFam" id="3.30.300.10:FF:000003">
    <property type="entry name" value="S-adenosylmethionine synthase"/>
    <property type="match status" value="1"/>
</dbReference>
<evidence type="ECO:0000256" key="3">
    <source>
        <dbReference type="ARBA" id="ARBA00022563"/>
    </source>
</evidence>
<comment type="caution">
    <text evidence="10">Lacks conserved residue(s) required for the propagation of feature annotation.</text>
</comment>
<dbReference type="GO" id="GO:0006730">
    <property type="term" value="P:one-carbon metabolic process"/>
    <property type="evidence" value="ECO:0007669"/>
    <property type="project" value="UniProtKB-KW"/>
</dbReference>
<evidence type="ECO:0000256" key="8">
    <source>
        <dbReference type="ARBA" id="ARBA00022842"/>
    </source>
</evidence>
<keyword evidence="4 10" id="KW-0808">Transferase</keyword>
<feature type="binding site" evidence="10">
    <location>
        <position position="19"/>
    </location>
    <ligand>
        <name>Mg(2+)</name>
        <dbReference type="ChEBI" id="CHEBI:18420"/>
    </ligand>
</feature>
<comment type="caution">
    <text evidence="16">The sequence shown here is derived from an EMBL/GenBank/DDBJ whole genome shotgun (WGS) entry which is preliminary data.</text>
</comment>
<comment type="cofactor">
    <cofactor evidence="10">
        <name>Mg(2+)</name>
        <dbReference type="ChEBI" id="CHEBI:18420"/>
    </cofactor>
    <text evidence="10">Binds 2 divalent ions per subunit.</text>
</comment>
<dbReference type="Pfam" id="PF00438">
    <property type="entry name" value="S-AdoMet_synt_N"/>
    <property type="match status" value="1"/>
</dbReference>
<evidence type="ECO:0000256" key="11">
    <source>
        <dbReference type="RuleBase" id="RU000542"/>
    </source>
</evidence>
<evidence type="ECO:0000259" key="15">
    <source>
        <dbReference type="Pfam" id="PF02773"/>
    </source>
</evidence>
<feature type="domain" description="S-adenosylmethionine synthetase C-terminal" evidence="15">
    <location>
        <begin position="237"/>
        <end position="375"/>
    </location>
</feature>
<evidence type="ECO:0000256" key="5">
    <source>
        <dbReference type="ARBA" id="ARBA00022723"/>
    </source>
</evidence>
<dbReference type="GO" id="GO:0005737">
    <property type="term" value="C:cytoplasm"/>
    <property type="evidence" value="ECO:0007669"/>
    <property type="project" value="UniProtKB-SubCell"/>
</dbReference>
<evidence type="ECO:0000256" key="6">
    <source>
        <dbReference type="ARBA" id="ARBA00022741"/>
    </source>
</evidence>
<evidence type="ECO:0000256" key="2">
    <source>
        <dbReference type="ARBA" id="ARBA00009685"/>
    </source>
</evidence>
<dbReference type="GO" id="GO:0006556">
    <property type="term" value="P:S-adenosylmethionine biosynthetic process"/>
    <property type="evidence" value="ECO:0007669"/>
    <property type="project" value="UniProtKB-UniRule"/>
</dbReference>
<evidence type="ECO:0000259" key="13">
    <source>
        <dbReference type="Pfam" id="PF00438"/>
    </source>
</evidence>
<dbReference type="HAMAP" id="MF_00086">
    <property type="entry name" value="S_AdoMet_synth1"/>
    <property type="match status" value="1"/>
</dbReference>
<dbReference type="CDD" id="cd18079">
    <property type="entry name" value="S-AdoMet_synt"/>
    <property type="match status" value="1"/>
</dbReference>
<dbReference type="InterPro" id="IPR022636">
    <property type="entry name" value="S-AdoMet_synthetase_sfam"/>
</dbReference>
<reference evidence="16 17" key="1">
    <citation type="submission" date="2017-10" db="EMBL/GenBank/DDBJ databases">
        <title>Two draft genome sequences of Pusillimonas sp. strains isolated from a nitrate- and radionuclide-contaminated groundwater in Russia.</title>
        <authorList>
            <person name="Grouzdev D.S."/>
            <person name="Tourova T.P."/>
            <person name="Goeva M.A."/>
            <person name="Babich T.L."/>
            <person name="Sokolova D.S."/>
            <person name="Abdullin R."/>
            <person name="Poltaraus A.B."/>
            <person name="Toshchakov S.V."/>
            <person name="Nazina T.N."/>
        </authorList>
    </citation>
    <scope>NUCLEOTIDE SEQUENCE [LARGE SCALE GENOMIC DNA]</scope>
    <source>
        <strain evidence="16 17">JR1/69-3-13</strain>
    </source>
</reference>
<comment type="cofactor">
    <cofactor evidence="10">
        <name>K(+)</name>
        <dbReference type="ChEBI" id="CHEBI:29103"/>
    </cofactor>
    <text evidence="10">Binds 1 potassium ion per subunit.</text>
</comment>
<feature type="binding site" evidence="10">
    <location>
        <position position="45"/>
    </location>
    <ligand>
        <name>K(+)</name>
        <dbReference type="ChEBI" id="CHEBI:29103"/>
    </ligand>
</feature>
<dbReference type="Gene3D" id="3.30.300.10">
    <property type="match status" value="3"/>
</dbReference>
<dbReference type="UniPathway" id="UPA00315">
    <property type="reaction ID" value="UER00080"/>
</dbReference>
<proteinExistence type="inferred from homology"/>
<comment type="function">
    <text evidence="10">Catalyzes the formation of S-adenosylmethionine (AdoMet) from methionine and ATP. The overall synthetic reaction is composed of two sequential steps, AdoMet formation and the subsequent tripolyphosphate hydrolysis which occurs prior to release of AdoMet from the enzyme.</text>
</comment>
<dbReference type="Pfam" id="PF02773">
    <property type="entry name" value="S-AdoMet_synt_C"/>
    <property type="match status" value="1"/>
</dbReference>
<dbReference type="EC" id="2.5.1.6" evidence="10"/>
<organism evidence="16 17">
    <name type="scientific">Pollutimonas subterranea</name>
    <dbReference type="NCBI Taxonomy" id="2045210"/>
    <lineage>
        <taxon>Bacteria</taxon>
        <taxon>Pseudomonadati</taxon>
        <taxon>Pseudomonadota</taxon>
        <taxon>Betaproteobacteria</taxon>
        <taxon>Burkholderiales</taxon>
        <taxon>Alcaligenaceae</taxon>
        <taxon>Pollutimonas</taxon>
    </lineage>
</organism>
<feature type="region of interest" description="Flexible loop" evidence="10">
    <location>
        <begin position="101"/>
        <end position="111"/>
    </location>
</feature>
<evidence type="ECO:0000256" key="10">
    <source>
        <dbReference type="HAMAP-Rule" id="MF_00086"/>
    </source>
</evidence>
<comment type="catalytic activity">
    <reaction evidence="10">
        <text>L-methionine + ATP + H2O = S-adenosyl-L-methionine + phosphate + diphosphate</text>
        <dbReference type="Rhea" id="RHEA:21080"/>
        <dbReference type="ChEBI" id="CHEBI:15377"/>
        <dbReference type="ChEBI" id="CHEBI:30616"/>
        <dbReference type="ChEBI" id="CHEBI:33019"/>
        <dbReference type="ChEBI" id="CHEBI:43474"/>
        <dbReference type="ChEBI" id="CHEBI:57844"/>
        <dbReference type="ChEBI" id="CHEBI:59789"/>
        <dbReference type="EC" id="2.5.1.6"/>
    </reaction>
</comment>
<keyword evidence="10" id="KW-0963">Cytoplasm</keyword>